<gene>
    <name evidence="1" type="ORF">ACFP1Z_32905</name>
</gene>
<dbReference type="EMBL" id="JBHSPB010000040">
    <property type="protein sequence ID" value="MFC5724955.1"/>
    <property type="molecule type" value="Genomic_DNA"/>
</dbReference>
<organism evidence="1 2">
    <name type="scientific">Streptomyces gamaensis</name>
    <dbReference type="NCBI Taxonomy" id="1763542"/>
    <lineage>
        <taxon>Bacteria</taxon>
        <taxon>Bacillati</taxon>
        <taxon>Actinomycetota</taxon>
        <taxon>Actinomycetes</taxon>
        <taxon>Kitasatosporales</taxon>
        <taxon>Streptomycetaceae</taxon>
        <taxon>Streptomyces</taxon>
    </lineage>
</organism>
<keyword evidence="2" id="KW-1185">Reference proteome</keyword>
<dbReference type="Proteomes" id="UP001596083">
    <property type="component" value="Unassembled WGS sequence"/>
</dbReference>
<reference evidence="2" key="1">
    <citation type="journal article" date="2019" name="Int. J. Syst. Evol. Microbiol.">
        <title>The Global Catalogue of Microorganisms (GCM) 10K type strain sequencing project: providing services to taxonomists for standard genome sequencing and annotation.</title>
        <authorList>
            <consortium name="The Broad Institute Genomics Platform"/>
            <consortium name="The Broad Institute Genome Sequencing Center for Infectious Disease"/>
            <person name="Wu L."/>
            <person name="Ma J."/>
        </authorList>
    </citation>
    <scope>NUCLEOTIDE SEQUENCE [LARGE SCALE GENOMIC DNA]</scope>
    <source>
        <strain evidence="2">CGMCC 4.7304</strain>
    </source>
</reference>
<name>A0ABW0Z826_9ACTN</name>
<comment type="caution">
    <text evidence="1">The sequence shown here is derived from an EMBL/GenBank/DDBJ whole genome shotgun (WGS) entry which is preliminary data.</text>
</comment>
<evidence type="ECO:0000313" key="1">
    <source>
        <dbReference type="EMBL" id="MFC5724955.1"/>
    </source>
</evidence>
<dbReference type="RefSeq" id="WP_390321627.1">
    <property type="nucleotide sequence ID" value="NZ_JBHSPB010000040.1"/>
</dbReference>
<evidence type="ECO:0000313" key="2">
    <source>
        <dbReference type="Proteomes" id="UP001596083"/>
    </source>
</evidence>
<proteinExistence type="predicted"/>
<accession>A0ABW0Z826</accession>
<protein>
    <submittedName>
        <fullName evidence="1">Uncharacterized protein</fullName>
    </submittedName>
</protein>
<sequence length="108" mass="12135">MRHLVHITRISRLSHHHRLPARTTERACAHVHLALHDGVERDYLLDDPGERTPAGGERLAYEPRVHLAYILARQGHDARWLAEFADLPHDAAHRIAELAASPSANGPK</sequence>